<dbReference type="SUPFAM" id="SSF56574">
    <property type="entry name" value="Serpins"/>
    <property type="match status" value="1"/>
</dbReference>
<reference evidence="4" key="3">
    <citation type="submission" date="2025-09" db="UniProtKB">
        <authorList>
            <consortium name="Ensembl"/>
        </authorList>
    </citation>
    <scope>IDENTIFICATION</scope>
</reference>
<sequence>MPAPHCSVVFGSAESPPLHRPRPAEPWRAHCGSRLLLWLHRAARRTHRPGAETSCRLRGWLFMDMDLRLLSLLLFCVCRQGLTNGEMSNDAPIPLVPLIPLMPSHPKEESGTSAPSTQEPQNTSPTSYTSITHPLVTANALGGGSSEEDNQGQDGGCSAQARRPKSRQALAGAIQRLGMKLLGQMKTGPEQPNVIISPLSISLALSQLALGAMNETEELLMLHLHGDTLPCYHMSLHYFLERLRKSDLQVAARLYLQPGFEPKPEFIHQSQDVYDSEPVTLEGLAEVNEWVERATNGKVTDFLTSLPPNLLLMLINAVHFKGEWKARFDPRFTSKDVFYIDDKHMVNVDMMMGPKYPLSLLIDNDLEAQVARFPFNNQMSLLIVMPMNGQVNVSALAAKLNISDLYNRLPRERPMQVKLPKFKLDYSQDLQEALTNIGMGELFSSPNLAAIAEGPLLVSSVQHKSSMEITEEGAEAAAATSLVISRSNPSFTLNQPFFFALMDDKTQAPIFLGVITNPNPRASAMQSSGGSANLDKVRFPIDDKNDKHYHHSFGGPPK</sequence>
<feature type="compositionally biased region" description="Polar residues" evidence="2">
    <location>
        <begin position="522"/>
        <end position="531"/>
    </location>
</feature>
<name>A0AAZ3R3I0_ONCTS</name>
<feature type="region of interest" description="Disordered" evidence="2">
    <location>
        <begin position="522"/>
        <end position="558"/>
    </location>
</feature>
<feature type="compositionally biased region" description="Polar residues" evidence="2">
    <location>
        <begin position="111"/>
        <end position="132"/>
    </location>
</feature>
<dbReference type="GO" id="GO:0004867">
    <property type="term" value="F:serine-type endopeptidase inhibitor activity"/>
    <property type="evidence" value="ECO:0007669"/>
    <property type="project" value="InterPro"/>
</dbReference>
<dbReference type="InterPro" id="IPR042185">
    <property type="entry name" value="Serpin_sf_2"/>
</dbReference>
<dbReference type="InterPro" id="IPR033833">
    <property type="entry name" value="Alpha2AP_serpin_dom"/>
</dbReference>
<dbReference type="InterPro" id="IPR023796">
    <property type="entry name" value="Serpin_dom"/>
</dbReference>
<proteinExistence type="inferred from homology"/>
<evidence type="ECO:0000256" key="1">
    <source>
        <dbReference type="RuleBase" id="RU000411"/>
    </source>
</evidence>
<reference evidence="5" key="1">
    <citation type="journal article" date="2018" name="PLoS ONE">
        <title>Chinook salmon (Oncorhynchus tshawytscha) genome and transcriptome.</title>
        <authorList>
            <person name="Christensen K.A."/>
            <person name="Leong J.S."/>
            <person name="Sakhrani D."/>
            <person name="Biagi C.A."/>
            <person name="Minkley D.R."/>
            <person name="Withler R.E."/>
            <person name="Rondeau E.B."/>
            <person name="Koop B.F."/>
            <person name="Devlin R.H."/>
        </authorList>
    </citation>
    <scope>NUCLEOTIDE SEQUENCE [LARGE SCALE GENOMIC DNA]</scope>
</reference>
<accession>A0AAZ3R3I0</accession>
<dbReference type="PANTHER" id="PTHR11461">
    <property type="entry name" value="SERINE PROTEASE INHIBITOR, SERPIN"/>
    <property type="match status" value="1"/>
</dbReference>
<feature type="compositionally biased region" description="Basic and acidic residues" evidence="2">
    <location>
        <begin position="535"/>
        <end position="546"/>
    </location>
</feature>
<gene>
    <name evidence="4" type="primary">LOC112265532</name>
</gene>
<dbReference type="Proteomes" id="UP000694402">
    <property type="component" value="Unassembled WGS sequence"/>
</dbReference>
<dbReference type="GO" id="GO:0051918">
    <property type="term" value="P:negative regulation of fibrinolysis"/>
    <property type="evidence" value="ECO:0007669"/>
    <property type="project" value="InterPro"/>
</dbReference>
<evidence type="ECO:0000256" key="2">
    <source>
        <dbReference type="SAM" id="MobiDB-lite"/>
    </source>
</evidence>
<dbReference type="SMART" id="SM00093">
    <property type="entry name" value="SERPIN"/>
    <property type="match status" value="1"/>
</dbReference>
<dbReference type="PROSITE" id="PS00284">
    <property type="entry name" value="SERPIN"/>
    <property type="match status" value="1"/>
</dbReference>
<dbReference type="InterPro" id="IPR000215">
    <property type="entry name" value="Serpin_fam"/>
</dbReference>
<evidence type="ECO:0000313" key="5">
    <source>
        <dbReference type="Proteomes" id="UP000694402"/>
    </source>
</evidence>
<comment type="similarity">
    <text evidence="1">Belongs to the serpin family.</text>
</comment>
<dbReference type="GeneTree" id="ENSGT00940000158386"/>
<evidence type="ECO:0000313" key="4">
    <source>
        <dbReference type="Ensembl" id="ENSOTSP00005136137.1"/>
    </source>
</evidence>
<dbReference type="Ensembl" id="ENSOTST00005187003.1">
    <property type="protein sequence ID" value="ENSOTSP00005136137.1"/>
    <property type="gene ID" value="ENSOTSG00005033794.2"/>
</dbReference>
<dbReference type="InterPro" id="IPR042178">
    <property type="entry name" value="Serpin_sf_1"/>
</dbReference>
<dbReference type="AlphaFoldDB" id="A0AAZ3R3I0"/>
<keyword evidence="5" id="KW-1185">Reference proteome</keyword>
<dbReference type="CDD" id="cd02053">
    <property type="entry name" value="serpinF2_A2AP"/>
    <property type="match status" value="1"/>
</dbReference>
<dbReference type="Gene3D" id="2.30.39.10">
    <property type="entry name" value="Alpha-1-antitrypsin, domain 1"/>
    <property type="match status" value="1"/>
</dbReference>
<evidence type="ECO:0000259" key="3">
    <source>
        <dbReference type="SMART" id="SM00093"/>
    </source>
</evidence>
<dbReference type="GO" id="GO:0005615">
    <property type="term" value="C:extracellular space"/>
    <property type="evidence" value="ECO:0007669"/>
    <property type="project" value="InterPro"/>
</dbReference>
<dbReference type="Pfam" id="PF00079">
    <property type="entry name" value="Serpin"/>
    <property type="match status" value="1"/>
</dbReference>
<dbReference type="Gene3D" id="3.30.497.10">
    <property type="entry name" value="Antithrombin, subunit I, domain 2"/>
    <property type="match status" value="1"/>
</dbReference>
<reference evidence="4" key="2">
    <citation type="submission" date="2025-08" db="UniProtKB">
        <authorList>
            <consortium name="Ensembl"/>
        </authorList>
    </citation>
    <scope>IDENTIFICATION</scope>
</reference>
<organism evidence="4 5">
    <name type="scientific">Oncorhynchus tshawytscha</name>
    <name type="common">Chinook salmon</name>
    <name type="synonym">Salmo tshawytscha</name>
    <dbReference type="NCBI Taxonomy" id="74940"/>
    <lineage>
        <taxon>Eukaryota</taxon>
        <taxon>Metazoa</taxon>
        <taxon>Chordata</taxon>
        <taxon>Craniata</taxon>
        <taxon>Vertebrata</taxon>
        <taxon>Euteleostomi</taxon>
        <taxon>Actinopterygii</taxon>
        <taxon>Neopterygii</taxon>
        <taxon>Teleostei</taxon>
        <taxon>Protacanthopterygii</taxon>
        <taxon>Salmoniformes</taxon>
        <taxon>Salmonidae</taxon>
        <taxon>Salmoninae</taxon>
        <taxon>Oncorhynchus</taxon>
    </lineage>
</organism>
<protein>
    <recommendedName>
        <fullName evidence="3">Serpin domain-containing protein</fullName>
    </recommendedName>
</protein>
<dbReference type="PANTHER" id="PTHR11461:SF20">
    <property type="entry name" value="ALPHA-2-ANTIPLASMIN"/>
    <property type="match status" value="1"/>
</dbReference>
<dbReference type="InterPro" id="IPR023795">
    <property type="entry name" value="Serpin_CS"/>
</dbReference>
<dbReference type="InterPro" id="IPR036186">
    <property type="entry name" value="Serpin_sf"/>
</dbReference>
<feature type="region of interest" description="Disordered" evidence="2">
    <location>
        <begin position="100"/>
        <end position="165"/>
    </location>
</feature>
<feature type="domain" description="Serpin" evidence="3">
    <location>
        <begin position="179"/>
        <end position="518"/>
    </location>
</feature>